<dbReference type="AlphaFoldDB" id="A0A3G9G764"/>
<evidence type="ECO:0000256" key="1">
    <source>
        <dbReference type="ARBA" id="ARBA00022737"/>
    </source>
</evidence>
<dbReference type="PROSITE" id="PS50005">
    <property type="entry name" value="TPR"/>
    <property type="match status" value="1"/>
</dbReference>
<reference evidence="6" key="2">
    <citation type="journal article" date="2017" name="Plant Physiol. Biochem.">
        <title>Differential oxidative and antioxidative response of duckweed Lemna minor toward plant growth promoting/inhibiting bacteria.</title>
        <authorList>
            <person name="Ishizawa H."/>
            <person name="Kuroda M."/>
            <person name="Morikawa M."/>
            <person name="Ike M."/>
        </authorList>
    </citation>
    <scope>NUCLEOTIDE SEQUENCE [LARGE SCALE GENOMIC DNA]</scope>
    <source>
        <strain evidence="6">M6</strain>
    </source>
</reference>
<dbReference type="SUPFAM" id="SSF48452">
    <property type="entry name" value="TPR-like"/>
    <property type="match status" value="1"/>
</dbReference>
<dbReference type="Gene3D" id="1.25.40.10">
    <property type="entry name" value="Tetratricopeptide repeat domain"/>
    <property type="match status" value="1"/>
</dbReference>
<reference evidence="6" key="1">
    <citation type="journal article" date="2017" name="Biotechnol. Biofuels">
        <title>Evaluation of environmental bacterial communities as a factor affecting the growth of duckweed Lemna minor.</title>
        <authorList>
            <person name="Ishizawa H."/>
            <person name="Kuroda M."/>
            <person name="Morikawa M."/>
            <person name="Ike M."/>
        </authorList>
    </citation>
    <scope>NUCLEOTIDE SEQUENCE [LARGE SCALE GENOMIC DNA]</scope>
    <source>
        <strain evidence="6">M6</strain>
    </source>
</reference>
<gene>
    <name evidence="5" type="ORF">EM6_1587</name>
</gene>
<dbReference type="InterPro" id="IPR013105">
    <property type="entry name" value="TPR_2"/>
</dbReference>
<dbReference type="Pfam" id="PF07721">
    <property type="entry name" value="TPR_4"/>
    <property type="match status" value="2"/>
</dbReference>
<accession>A0A3G9G764</accession>
<dbReference type="PANTHER" id="PTHR44216">
    <property type="entry name" value="PROTEIN O-MANNOSYL-TRANSFERASE TMTC2"/>
    <property type="match status" value="1"/>
</dbReference>
<dbReference type="GO" id="GO:0042802">
    <property type="term" value="F:identical protein binding"/>
    <property type="evidence" value="ECO:0007669"/>
    <property type="project" value="InterPro"/>
</dbReference>
<feature type="repeat" description="TPR" evidence="3">
    <location>
        <begin position="148"/>
        <end position="181"/>
    </location>
</feature>
<keyword evidence="2 3" id="KW-0802">TPR repeat</keyword>
<dbReference type="InterPro" id="IPR011990">
    <property type="entry name" value="TPR-like_helical_dom_sf"/>
</dbReference>
<dbReference type="Pfam" id="PF07719">
    <property type="entry name" value="TPR_2"/>
    <property type="match status" value="1"/>
</dbReference>
<evidence type="ECO:0000256" key="4">
    <source>
        <dbReference type="SAM" id="SignalP"/>
    </source>
</evidence>
<keyword evidence="1" id="KW-0677">Repeat</keyword>
<dbReference type="Pfam" id="PF13374">
    <property type="entry name" value="TPR_10"/>
    <property type="match status" value="1"/>
</dbReference>
<dbReference type="Proteomes" id="UP000278756">
    <property type="component" value="Chromosome 1"/>
</dbReference>
<feature type="signal peptide" evidence="4">
    <location>
        <begin position="1"/>
        <end position="20"/>
    </location>
</feature>
<dbReference type="InterPro" id="IPR019734">
    <property type="entry name" value="TPR_rpt"/>
</dbReference>
<feature type="chain" id="PRO_5018129109" evidence="4">
    <location>
        <begin position="21"/>
        <end position="277"/>
    </location>
</feature>
<dbReference type="SMART" id="SM00028">
    <property type="entry name" value="TPR"/>
    <property type="match status" value="5"/>
</dbReference>
<dbReference type="GO" id="GO:0000030">
    <property type="term" value="F:mannosyltransferase activity"/>
    <property type="evidence" value="ECO:0007669"/>
    <property type="project" value="TreeGrafter"/>
</dbReference>
<name>A0A3G9G764_9CAUL</name>
<dbReference type="InterPro" id="IPR011717">
    <property type="entry name" value="TPR-4"/>
</dbReference>
<proteinExistence type="predicted"/>
<evidence type="ECO:0000313" key="6">
    <source>
        <dbReference type="Proteomes" id="UP000278756"/>
    </source>
</evidence>
<dbReference type="OrthoDB" id="422579at2"/>
<evidence type="ECO:0000256" key="2">
    <source>
        <dbReference type="ARBA" id="ARBA00022803"/>
    </source>
</evidence>
<dbReference type="EMBL" id="AP018827">
    <property type="protein sequence ID" value="BBF80993.1"/>
    <property type="molecule type" value="Genomic_DNA"/>
</dbReference>
<evidence type="ECO:0000256" key="3">
    <source>
        <dbReference type="PROSITE-ProRule" id="PRU00339"/>
    </source>
</evidence>
<organism evidence="5 6">
    <name type="scientific">Asticcacaulis excentricus</name>
    <dbReference type="NCBI Taxonomy" id="78587"/>
    <lineage>
        <taxon>Bacteria</taxon>
        <taxon>Pseudomonadati</taxon>
        <taxon>Pseudomonadota</taxon>
        <taxon>Alphaproteobacteria</taxon>
        <taxon>Caulobacterales</taxon>
        <taxon>Caulobacteraceae</taxon>
        <taxon>Asticcacaulis</taxon>
    </lineage>
</organism>
<evidence type="ECO:0000313" key="5">
    <source>
        <dbReference type="EMBL" id="BBF80993.1"/>
    </source>
</evidence>
<protein>
    <submittedName>
        <fullName evidence="5">Flp pilus assembly protein TadD</fullName>
    </submittedName>
</protein>
<dbReference type="GO" id="GO:0035269">
    <property type="term" value="P:protein O-linked glycosylation via mannose"/>
    <property type="evidence" value="ECO:0007669"/>
    <property type="project" value="TreeGrafter"/>
</dbReference>
<dbReference type="PANTHER" id="PTHR44216:SF3">
    <property type="entry name" value="PROTEIN O-MANNOSYL-TRANSFERASE TMTC2"/>
    <property type="match status" value="1"/>
</dbReference>
<dbReference type="RefSeq" id="WP_126421741.1">
    <property type="nucleotide sequence ID" value="NZ_AP018827.1"/>
</dbReference>
<keyword evidence="4" id="KW-0732">Signal</keyword>
<sequence>MTRLAVLLLAGGLLALPVLAAEDAKPAEKSGLKSVKLVETPAPPKPVKATRAEREAAMRLDPLGRAAFFNREFVNDPTDIEAGLVLSEAQRALGNPKEAADTAHRVLLFAPQNYEALLAAARGHIANNDAFYAIDPLQTATTLKPNDWRAWSLLGVAYDQTKRSEEALSMWDKALSLSPDNPAVLTNQAMYKAGNGDLAQAETILRRAVTLPGATIQVRQNLALVLGMQGKLAEAEKLLRQDLPPDVADKNLAWLQASLKPAGSATPARDWNSLKGG</sequence>
<dbReference type="InterPro" id="IPR052384">
    <property type="entry name" value="TMTC_O-mannosyltransferase"/>
</dbReference>